<keyword evidence="5" id="KW-1185">Reference proteome</keyword>
<keyword evidence="2" id="KW-0472">Membrane</keyword>
<feature type="region of interest" description="Disordered" evidence="1">
    <location>
        <begin position="1"/>
        <end position="24"/>
    </location>
</feature>
<protein>
    <submittedName>
        <fullName evidence="4">SGNH/GDSL hydrolase family protein</fullName>
    </submittedName>
</protein>
<dbReference type="RefSeq" id="WP_340292155.1">
    <property type="nucleotide sequence ID" value="NZ_JBBEOI010000061.1"/>
</dbReference>
<reference evidence="5" key="1">
    <citation type="journal article" date="2019" name="Int. J. Syst. Evol. Microbiol.">
        <title>The Global Catalogue of Microorganisms (GCM) 10K type strain sequencing project: providing services to taxonomists for standard genome sequencing and annotation.</title>
        <authorList>
            <consortium name="The Broad Institute Genomics Platform"/>
            <consortium name="The Broad Institute Genome Sequencing Center for Infectious Disease"/>
            <person name="Wu L."/>
            <person name="Ma J."/>
        </authorList>
    </citation>
    <scope>NUCLEOTIDE SEQUENCE [LARGE SCALE GENOMIC DNA]</scope>
    <source>
        <strain evidence="5">NCAIM B.02333</strain>
    </source>
</reference>
<accession>A0ABV7WC87</accession>
<evidence type="ECO:0000256" key="1">
    <source>
        <dbReference type="SAM" id="MobiDB-lite"/>
    </source>
</evidence>
<dbReference type="CDD" id="cd01836">
    <property type="entry name" value="FeeA_FeeB_like"/>
    <property type="match status" value="1"/>
</dbReference>
<evidence type="ECO:0000256" key="2">
    <source>
        <dbReference type="SAM" id="Phobius"/>
    </source>
</evidence>
<dbReference type="SUPFAM" id="SSF52266">
    <property type="entry name" value="SGNH hydrolase"/>
    <property type="match status" value="1"/>
</dbReference>
<evidence type="ECO:0000259" key="3">
    <source>
        <dbReference type="Pfam" id="PF13472"/>
    </source>
</evidence>
<dbReference type="Proteomes" id="UP001595685">
    <property type="component" value="Unassembled WGS sequence"/>
</dbReference>
<name>A0ABV7WC87_9MICO</name>
<organism evidence="4 5">
    <name type="scientific">Aquipuribacter hungaricus</name>
    <dbReference type="NCBI Taxonomy" id="545624"/>
    <lineage>
        <taxon>Bacteria</taxon>
        <taxon>Bacillati</taxon>
        <taxon>Actinomycetota</taxon>
        <taxon>Actinomycetes</taxon>
        <taxon>Micrococcales</taxon>
        <taxon>Intrasporangiaceae</taxon>
        <taxon>Aquipuribacter</taxon>
    </lineage>
</organism>
<keyword evidence="2" id="KW-1133">Transmembrane helix</keyword>
<keyword evidence="4" id="KW-0378">Hydrolase</keyword>
<dbReference type="InterPro" id="IPR036514">
    <property type="entry name" value="SGNH_hydro_sf"/>
</dbReference>
<dbReference type="Gene3D" id="3.40.50.1110">
    <property type="entry name" value="SGNH hydrolase"/>
    <property type="match status" value="1"/>
</dbReference>
<sequence length="333" mass="33657">MQEGGGPSLPSPRVPRLPITPGMVRSHLVPRPRVRRAVRGVALGGGGLTLIGMTGVGVLVAEARLARRWIERRMSAPHPVDGRYDATGRTGLTPSDDGHGTPDGPGALDGPVLLDGPDALDGPRPLVAAVLGDSAAAGLGADDPAATPGALLATGLAASTGRPVDLVSAVRVGAVSAELGGFVDRLEADGVRPDVVLVIVGGNDVTKRVPAGVAAAQLGAAVARLVDRGALVVVGTVPDLSTLTPVQQPLRALGGRWSRLLAVAQTAATLAAGGHPVDLRGLTAADFHAEGALLFSEDRFHPSTDGYRRTMAHVVPVVLDLLGSTTGAGCARR</sequence>
<dbReference type="GO" id="GO:0016787">
    <property type="term" value="F:hydrolase activity"/>
    <property type="evidence" value="ECO:0007669"/>
    <property type="project" value="UniProtKB-KW"/>
</dbReference>
<feature type="compositionally biased region" description="Basic and acidic residues" evidence="1">
    <location>
        <begin position="77"/>
        <end position="86"/>
    </location>
</feature>
<feature type="transmembrane region" description="Helical" evidence="2">
    <location>
        <begin position="41"/>
        <end position="65"/>
    </location>
</feature>
<evidence type="ECO:0000313" key="5">
    <source>
        <dbReference type="Proteomes" id="UP001595685"/>
    </source>
</evidence>
<keyword evidence="2" id="KW-0812">Transmembrane</keyword>
<dbReference type="InterPro" id="IPR013830">
    <property type="entry name" value="SGNH_hydro"/>
</dbReference>
<dbReference type="Pfam" id="PF13472">
    <property type="entry name" value="Lipase_GDSL_2"/>
    <property type="match status" value="1"/>
</dbReference>
<comment type="caution">
    <text evidence="4">The sequence shown here is derived from an EMBL/GenBank/DDBJ whole genome shotgun (WGS) entry which is preliminary data.</text>
</comment>
<dbReference type="EMBL" id="JBHRWW010000001">
    <property type="protein sequence ID" value="MFC3686858.1"/>
    <property type="molecule type" value="Genomic_DNA"/>
</dbReference>
<feature type="region of interest" description="Disordered" evidence="1">
    <location>
        <begin position="77"/>
        <end position="110"/>
    </location>
</feature>
<feature type="domain" description="SGNH hydrolase-type esterase" evidence="3">
    <location>
        <begin position="130"/>
        <end position="309"/>
    </location>
</feature>
<gene>
    <name evidence="4" type="ORF">ACFOLH_00710</name>
</gene>
<evidence type="ECO:0000313" key="4">
    <source>
        <dbReference type="EMBL" id="MFC3686858.1"/>
    </source>
</evidence>
<proteinExistence type="predicted"/>